<reference evidence="3" key="1">
    <citation type="submission" date="2017-02" db="UniProtKB">
        <authorList>
            <consortium name="WormBaseParasite"/>
        </authorList>
    </citation>
    <scope>IDENTIFICATION</scope>
</reference>
<dbReference type="Proteomes" id="UP000274131">
    <property type="component" value="Unassembled WGS sequence"/>
</dbReference>
<gene>
    <name evidence="1" type="ORF">EVEC_LOCUS11701</name>
</gene>
<dbReference type="AlphaFoldDB" id="A0A0N4VNF5"/>
<keyword evidence="2" id="KW-1185">Reference proteome</keyword>
<evidence type="ECO:0000313" key="3">
    <source>
        <dbReference type="WBParaSite" id="EVEC_0001251101-mRNA-1"/>
    </source>
</evidence>
<sequence length="204" mass="23863">MAQLKRAHTIVTIDDPQLCGKRFLLPLVDQNNNLNKKIFRQESEKEQQFSETFVWDWPFCEDRVARGFLSSEKFFVCLPFSYGGTGESRGTTKKFEKISDSDFSWTVGLCSTSEGDSTCFWRIEIEIIRNLNMLVLNASRDISRSDEAGRRLKRVRKVYRLPYRYDVSTLTTVSYDWAITIEAYRRVDARTRKLIPMRRADTVT</sequence>
<organism evidence="3">
    <name type="scientific">Enterobius vermicularis</name>
    <name type="common">Human pinworm</name>
    <dbReference type="NCBI Taxonomy" id="51028"/>
    <lineage>
        <taxon>Eukaryota</taxon>
        <taxon>Metazoa</taxon>
        <taxon>Ecdysozoa</taxon>
        <taxon>Nematoda</taxon>
        <taxon>Chromadorea</taxon>
        <taxon>Rhabditida</taxon>
        <taxon>Spirurina</taxon>
        <taxon>Oxyuridomorpha</taxon>
        <taxon>Oxyuroidea</taxon>
        <taxon>Oxyuridae</taxon>
        <taxon>Enterobius</taxon>
    </lineage>
</organism>
<dbReference type="WBParaSite" id="EVEC_0001251101-mRNA-1">
    <property type="protein sequence ID" value="EVEC_0001251101-mRNA-1"/>
    <property type="gene ID" value="EVEC_0001251101"/>
</dbReference>
<dbReference type="EMBL" id="UXUI01012535">
    <property type="protein sequence ID" value="VDD96950.1"/>
    <property type="molecule type" value="Genomic_DNA"/>
</dbReference>
<name>A0A0N4VNF5_ENTVE</name>
<reference evidence="1 2" key="2">
    <citation type="submission" date="2018-10" db="EMBL/GenBank/DDBJ databases">
        <authorList>
            <consortium name="Pathogen Informatics"/>
        </authorList>
    </citation>
    <scope>NUCLEOTIDE SEQUENCE [LARGE SCALE GENOMIC DNA]</scope>
</reference>
<accession>A0A0N4VNF5</accession>
<evidence type="ECO:0000313" key="2">
    <source>
        <dbReference type="Proteomes" id="UP000274131"/>
    </source>
</evidence>
<protein>
    <submittedName>
        <fullName evidence="3">SHSP domain-containing protein</fullName>
    </submittedName>
</protein>
<dbReference type="OrthoDB" id="5824332at2759"/>
<proteinExistence type="predicted"/>
<evidence type="ECO:0000313" key="1">
    <source>
        <dbReference type="EMBL" id="VDD96950.1"/>
    </source>
</evidence>